<dbReference type="CDD" id="cd00322">
    <property type="entry name" value="FNR_like"/>
    <property type="match status" value="1"/>
</dbReference>
<dbReference type="InterPro" id="IPR050415">
    <property type="entry name" value="MRET"/>
</dbReference>
<comment type="caution">
    <text evidence="2">The sequence shown here is derived from an EMBL/GenBank/DDBJ whole genome shotgun (WGS) entry which is preliminary data.</text>
</comment>
<dbReference type="STRING" id="1324957.K933_08717"/>
<dbReference type="Pfam" id="PF00970">
    <property type="entry name" value="FAD_binding_6"/>
    <property type="match status" value="1"/>
</dbReference>
<dbReference type="InterPro" id="IPR017938">
    <property type="entry name" value="Riboflavin_synthase-like_b-brl"/>
</dbReference>
<dbReference type="PATRIC" id="fig|1324957.4.peg.1770"/>
<dbReference type="InterPro" id="IPR001433">
    <property type="entry name" value="OxRdtase_FAD/NAD-bd"/>
</dbReference>
<dbReference type="PRINTS" id="PR00371">
    <property type="entry name" value="FPNCR"/>
</dbReference>
<dbReference type="PANTHER" id="PTHR47354">
    <property type="entry name" value="NADH OXIDOREDUCTASE HCR"/>
    <property type="match status" value="1"/>
</dbReference>
<dbReference type="SUPFAM" id="SSF63380">
    <property type="entry name" value="Riboflavin synthase domain-like"/>
    <property type="match status" value="1"/>
</dbReference>
<feature type="domain" description="FAD-binding FR-type" evidence="1">
    <location>
        <begin position="1"/>
        <end position="99"/>
    </location>
</feature>
<dbReference type="OrthoDB" id="35401at2157"/>
<keyword evidence="3" id="KW-1185">Reference proteome</keyword>
<dbReference type="GO" id="GO:0016491">
    <property type="term" value="F:oxidoreductase activity"/>
    <property type="evidence" value="ECO:0007669"/>
    <property type="project" value="InterPro"/>
</dbReference>
<dbReference type="InterPro" id="IPR008333">
    <property type="entry name" value="Cbr1-like_FAD-bd_dom"/>
</dbReference>
<dbReference type="InterPro" id="IPR001709">
    <property type="entry name" value="Flavoprot_Pyr_Nucl_cyt_Rdtase"/>
</dbReference>
<dbReference type="Gene3D" id="3.40.50.80">
    <property type="entry name" value="Nucleotide-binding domain of ferredoxin-NADP reductase (FNR) module"/>
    <property type="match status" value="1"/>
</dbReference>
<sequence>MVTTTVVSVHQMTPDVKQFRLRRSEGTFEYDPGQHTTVQFEDDGEEVVRPYTPTSLPGTDEVTLAIKRYDDGTASVWMHDRERGDEVELGELEGNLHLRDPERDAAFVATGTGITPMMAMLKEYVDRGEGDAHFYFGEKDQRHLVYRETLDQFEASYENVHVTFSLSDEAWDGPTGHVQHHVVDAVGDELDPEGTDVYVCGVPDMVVETQEDIVEAGVPEENVYAEGWEDDEVSEDS</sequence>
<dbReference type="EMBL" id="ASGZ01000028">
    <property type="protein sequence ID" value="ESP88529.1"/>
    <property type="molecule type" value="Genomic_DNA"/>
</dbReference>
<evidence type="ECO:0000313" key="2">
    <source>
        <dbReference type="EMBL" id="ESP88529.1"/>
    </source>
</evidence>
<dbReference type="AlphaFoldDB" id="V4HKS7"/>
<protein>
    <submittedName>
        <fullName evidence="2">Flavodoxin reductase family protein</fullName>
    </submittedName>
</protein>
<dbReference type="Gene3D" id="2.40.30.10">
    <property type="entry name" value="Translation factors"/>
    <property type="match status" value="1"/>
</dbReference>
<dbReference type="eggNOG" id="arCOG02200">
    <property type="taxonomic scope" value="Archaea"/>
</dbReference>
<dbReference type="PANTHER" id="PTHR47354:SF5">
    <property type="entry name" value="PROTEIN RFBI"/>
    <property type="match status" value="1"/>
</dbReference>
<dbReference type="PROSITE" id="PS51384">
    <property type="entry name" value="FAD_FR"/>
    <property type="match status" value="1"/>
</dbReference>
<dbReference type="PRINTS" id="PR00406">
    <property type="entry name" value="CYTB5RDTASE"/>
</dbReference>
<evidence type="ECO:0000259" key="1">
    <source>
        <dbReference type="PROSITE" id="PS51384"/>
    </source>
</evidence>
<dbReference type="InterPro" id="IPR039261">
    <property type="entry name" value="FNR_nucleotide-bd"/>
</dbReference>
<accession>V4HKS7</accession>
<gene>
    <name evidence="2" type="ORF">K933_08717</name>
</gene>
<name>V4HKS7_9EURY</name>
<dbReference type="RefSeq" id="WP_023394328.1">
    <property type="nucleotide sequence ID" value="NZ_ASGZ01000028.1"/>
</dbReference>
<dbReference type="InterPro" id="IPR017927">
    <property type="entry name" value="FAD-bd_FR_type"/>
</dbReference>
<dbReference type="SUPFAM" id="SSF52343">
    <property type="entry name" value="Ferredoxin reductase-like, C-terminal NADP-linked domain"/>
    <property type="match status" value="1"/>
</dbReference>
<proteinExistence type="predicted"/>
<dbReference type="Proteomes" id="UP000017840">
    <property type="component" value="Unassembled WGS sequence"/>
</dbReference>
<reference evidence="2 3" key="1">
    <citation type="journal article" date="2013" name="Genome Announc.">
        <title>Draft Genome Sequence of 'Candidatus Halobonum tyrrellensis' Strain G22, Isolated from the Hypersaline Waters of Lake Tyrrell, Australia.</title>
        <authorList>
            <person name="Ugalde J.A."/>
            <person name="Narasingarao P."/>
            <person name="Kuo S."/>
            <person name="Podell S."/>
            <person name="Allen E.E."/>
        </authorList>
    </citation>
    <scope>NUCLEOTIDE SEQUENCE [LARGE SCALE GENOMIC DNA]</scope>
    <source>
        <strain evidence="2 3">G22</strain>
    </source>
</reference>
<evidence type="ECO:0000313" key="3">
    <source>
        <dbReference type="Proteomes" id="UP000017840"/>
    </source>
</evidence>
<dbReference type="Pfam" id="PF00175">
    <property type="entry name" value="NAD_binding_1"/>
    <property type="match status" value="1"/>
</dbReference>
<organism evidence="2 3">
    <name type="scientific">Candidatus Halobonum tyrrellensis G22</name>
    <dbReference type="NCBI Taxonomy" id="1324957"/>
    <lineage>
        <taxon>Archaea</taxon>
        <taxon>Methanobacteriati</taxon>
        <taxon>Methanobacteriota</taxon>
        <taxon>Stenosarchaea group</taxon>
        <taxon>Halobacteria</taxon>
        <taxon>Halobacteriales</taxon>
        <taxon>Haloferacaceae</taxon>
        <taxon>Candidatus Halobonum</taxon>
    </lineage>
</organism>